<dbReference type="EMBL" id="LNFP01001365">
    <property type="protein sequence ID" value="KUF86620.1"/>
    <property type="molecule type" value="Genomic_DNA"/>
</dbReference>
<name>A0A0W8CRR4_PHYNI</name>
<feature type="region of interest" description="Disordered" evidence="10">
    <location>
        <begin position="1"/>
        <end position="81"/>
    </location>
</feature>
<evidence type="ECO:0000256" key="2">
    <source>
        <dbReference type="ARBA" id="ARBA00022679"/>
    </source>
</evidence>
<organism evidence="13 14">
    <name type="scientific">Phytophthora nicotianae</name>
    <name type="common">Potato buckeye rot agent</name>
    <name type="synonym">Phytophthora parasitica</name>
    <dbReference type="NCBI Taxonomy" id="4792"/>
    <lineage>
        <taxon>Eukaryota</taxon>
        <taxon>Sar</taxon>
        <taxon>Stramenopiles</taxon>
        <taxon>Oomycota</taxon>
        <taxon>Peronosporomycetes</taxon>
        <taxon>Peronosporales</taxon>
        <taxon>Peronosporaceae</taxon>
        <taxon>Phytophthora</taxon>
    </lineage>
</organism>
<evidence type="ECO:0000259" key="12">
    <source>
        <dbReference type="PROSITE" id="PS50011"/>
    </source>
</evidence>
<dbReference type="InterPro" id="IPR017441">
    <property type="entry name" value="Protein_kinase_ATP_BS"/>
</dbReference>
<feature type="active site" description="Proton acceptor" evidence="6">
    <location>
        <position position="432"/>
    </location>
</feature>
<feature type="domain" description="PH" evidence="11">
    <location>
        <begin position="125"/>
        <end position="264"/>
    </location>
</feature>
<dbReference type="GO" id="GO:0004674">
    <property type="term" value="F:protein serine/threonine kinase activity"/>
    <property type="evidence" value="ECO:0007669"/>
    <property type="project" value="UniProtKB-KW"/>
</dbReference>
<dbReference type="SMART" id="SM00233">
    <property type="entry name" value="PH"/>
    <property type="match status" value="1"/>
</dbReference>
<keyword evidence="1" id="KW-0723">Serine/threonine-protein kinase</keyword>
<dbReference type="InterPro" id="IPR008271">
    <property type="entry name" value="Ser/Thr_kinase_AS"/>
</dbReference>
<dbReference type="Pfam" id="PF00169">
    <property type="entry name" value="PH"/>
    <property type="match status" value="1"/>
</dbReference>
<dbReference type="Gene3D" id="3.30.200.20">
    <property type="entry name" value="Phosphorylase Kinase, domain 1"/>
    <property type="match status" value="1"/>
</dbReference>
<evidence type="ECO:0000256" key="1">
    <source>
        <dbReference type="ARBA" id="ARBA00022527"/>
    </source>
</evidence>
<evidence type="ECO:0000256" key="9">
    <source>
        <dbReference type="PROSITE-ProRule" id="PRU10141"/>
    </source>
</evidence>
<accession>A0A0W8CRR4</accession>
<dbReference type="PROSITE" id="PS50003">
    <property type="entry name" value="PH_DOMAIN"/>
    <property type="match status" value="1"/>
</dbReference>
<feature type="binding site" evidence="7">
    <location>
        <begin position="436"/>
        <end position="437"/>
    </location>
    <ligand>
        <name>ATP</name>
        <dbReference type="ChEBI" id="CHEBI:30616"/>
    </ligand>
</feature>
<dbReference type="InterPro" id="IPR011993">
    <property type="entry name" value="PH-like_dom_sf"/>
</dbReference>
<sequence length="732" mass="81653">MADLVPSPSQLSPCHEPEPSTPLTPDKKQRHRTSDASSPTSTAAASEASTCMASPSFMFEADPASKRDGRASSAGSSDFDELGDAQVQQLPARHKEMPHLDLNKPENTPSLSYQGVLSPRQQSGKRYHGGYLQHRVTKAAGLLKSWKRKYFRLREHGLVCYKTKDAATPLFEVIFTSNSMLEQDKNHGDHAPDTPKRHSMTDELSEKRRRTWTSSSGSLTLILKHVKITGHKTPAKAVEVPVILKADDEDDHAAWTECIRFMIEARKRALLQVTQDTDEMPLPSESPSDRSVSTDSTSMVKSVEEVGTFDAFSAKYMLMKEIGEGSFSIVHRAVNRMTGQVCAVKCCKISQALEEEERLLRTLSHPNVVGLEGVYARDANLHYVVMDYLKDGDLCDQLIERQRLPEPEARRIIRQVVEGLAYLHRRCVLHRDIKPENILIHGNMVKIADFGLAKQLEHSTSMLRHSCGTLEYAAPELLCGRPYGLKSDVFSLGIVLYVLLFGAFPFSVESAAALQCMDHFPTGVDVRDMSCLSLSNAQWRTVSPLAQDALLKMLKTNDTERISAEDLLSHPWINDVDVGASIARELERTRIEDCEALGFAELLSRGFQVVKYGYKNSTTPHSTALTFNFMEESITWTARKNAMPRGANRNETGTSGSSKRGRTIPLREITEIKVGHATEAFLSLKDSQTVPSPELCLSIICPWRTLDLVVEIPSQREFMVRGLRRLLPNHSP</sequence>
<feature type="binding site" evidence="7 9">
    <location>
        <position position="345"/>
    </location>
    <ligand>
        <name>ATP</name>
        <dbReference type="ChEBI" id="CHEBI:30616"/>
    </ligand>
</feature>
<dbReference type="FunFam" id="1.10.510.10:FF:001861">
    <property type="entry name" value="Hormonally up-regulated neu tumor-associated kinase-like Protein"/>
    <property type="match status" value="1"/>
</dbReference>
<dbReference type="Pfam" id="PF00069">
    <property type="entry name" value="Pkinase"/>
    <property type="match status" value="1"/>
</dbReference>
<dbReference type="PROSITE" id="PS00107">
    <property type="entry name" value="PROTEIN_KINASE_ATP"/>
    <property type="match status" value="1"/>
</dbReference>
<comment type="caution">
    <text evidence="13">The sequence shown here is derived from an EMBL/GenBank/DDBJ whole genome shotgun (WGS) entry which is preliminary data.</text>
</comment>
<dbReference type="Proteomes" id="UP000054636">
    <property type="component" value="Unassembled WGS sequence"/>
</dbReference>
<evidence type="ECO:0000313" key="14">
    <source>
        <dbReference type="Proteomes" id="UP000054636"/>
    </source>
</evidence>
<feature type="compositionally biased region" description="Polar residues" evidence="10">
    <location>
        <begin position="649"/>
        <end position="658"/>
    </location>
</feature>
<evidence type="ECO:0000256" key="4">
    <source>
        <dbReference type="ARBA" id="ARBA00022777"/>
    </source>
</evidence>
<dbReference type="PANTHER" id="PTHR24350">
    <property type="entry name" value="SERINE/THREONINE-PROTEIN KINASE IAL-RELATED"/>
    <property type="match status" value="1"/>
</dbReference>
<keyword evidence="3 7" id="KW-0547">Nucleotide-binding</keyword>
<dbReference type="InterPro" id="IPR011009">
    <property type="entry name" value="Kinase-like_dom_sf"/>
</dbReference>
<keyword evidence="4 13" id="KW-0418">Kinase</keyword>
<feature type="compositionally biased region" description="Basic and acidic residues" evidence="10">
    <location>
        <begin position="183"/>
        <end position="206"/>
    </location>
</feature>
<feature type="compositionally biased region" description="Low complexity" evidence="10">
    <location>
        <begin position="35"/>
        <end position="54"/>
    </location>
</feature>
<feature type="binding site" evidence="7">
    <location>
        <position position="449"/>
    </location>
    <ligand>
        <name>ATP</name>
        <dbReference type="ChEBI" id="CHEBI:30616"/>
    </ligand>
</feature>
<gene>
    <name evidence="13" type="ORF">AM588_10001681</name>
</gene>
<feature type="domain" description="Protein kinase" evidence="12">
    <location>
        <begin position="316"/>
        <end position="573"/>
    </location>
</feature>
<keyword evidence="2" id="KW-0808">Transferase</keyword>
<feature type="cross-link" description="Glycyl lysine isopeptide (Lys-Gly) (interchain with G-Cter in SUMO2)" evidence="8">
    <location>
        <position position="434"/>
    </location>
</feature>
<feature type="region of interest" description="Disordered" evidence="10">
    <location>
        <begin position="183"/>
        <end position="211"/>
    </location>
</feature>
<evidence type="ECO:0000259" key="11">
    <source>
        <dbReference type="PROSITE" id="PS50003"/>
    </source>
</evidence>
<evidence type="ECO:0000256" key="5">
    <source>
        <dbReference type="ARBA" id="ARBA00022840"/>
    </source>
</evidence>
<feature type="region of interest" description="Disordered" evidence="10">
    <location>
        <begin position="640"/>
        <end position="662"/>
    </location>
</feature>
<dbReference type="AlphaFoldDB" id="A0A0W8CRR4"/>
<dbReference type="GO" id="GO:0005524">
    <property type="term" value="F:ATP binding"/>
    <property type="evidence" value="ECO:0007669"/>
    <property type="project" value="UniProtKB-UniRule"/>
</dbReference>
<proteinExistence type="predicted"/>
<dbReference type="Gene3D" id="1.10.510.10">
    <property type="entry name" value="Transferase(Phosphotransferase) domain 1"/>
    <property type="match status" value="1"/>
</dbReference>
<dbReference type="InterPro" id="IPR030616">
    <property type="entry name" value="Aur-like"/>
</dbReference>
<evidence type="ECO:0000256" key="7">
    <source>
        <dbReference type="PIRSR" id="PIRSR630616-2"/>
    </source>
</evidence>
<evidence type="ECO:0000256" key="3">
    <source>
        <dbReference type="ARBA" id="ARBA00022741"/>
    </source>
</evidence>
<evidence type="ECO:0000256" key="8">
    <source>
        <dbReference type="PIRSR" id="PIRSR630616-3"/>
    </source>
</evidence>
<dbReference type="InterPro" id="IPR000719">
    <property type="entry name" value="Prot_kinase_dom"/>
</dbReference>
<feature type="compositionally biased region" description="Polar residues" evidence="10">
    <location>
        <begin position="285"/>
        <end position="297"/>
    </location>
</feature>
<evidence type="ECO:0000256" key="10">
    <source>
        <dbReference type="SAM" id="MobiDB-lite"/>
    </source>
</evidence>
<dbReference type="Gene3D" id="2.30.29.30">
    <property type="entry name" value="Pleckstrin-homology domain (PH domain)/Phosphotyrosine-binding domain (PTB)"/>
    <property type="match status" value="2"/>
</dbReference>
<dbReference type="PROSITE" id="PS50011">
    <property type="entry name" value="PROTEIN_KINASE_DOM"/>
    <property type="match status" value="1"/>
</dbReference>
<evidence type="ECO:0000256" key="6">
    <source>
        <dbReference type="PIRSR" id="PIRSR630616-1"/>
    </source>
</evidence>
<feature type="region of interest" description="Disordered" evidence="10">
    <location>
        <begin position="275"/>
        <end position="297"/>
    </location>
</feature>
<reference evidence="13 14" key="1">
    <citation type="submission" date="2015-11" db="EMBL/GenBank/DDBJ databases">
        <title>Genomes and virulence difference between two physiological races of Phytophthora nicotianae.</title>
        <authorList>
            <person name="Liu H."/>
            <person name="Ma X."/>
            <person name="Yu H."/>
            <person name="Fang D."/>
            <person name="Li Y."/>
            <person name="Wang X."/>
            <person name="Wang W."/>
            <person name="Dong Y."/>
            <person name="Xiao B."/>
        </authorList>
    </citation>
    <scope>NUCLEOTIDE SEQUENCE [LARGE SCALE GENOMIC DNA]</scope>
    <source>
        <strain evidence="14">race 1</strain>
    </source>
</reference>
<protein>
    <submittedName>
        <fullName evidence="13">Serine/threonine-protein kinase ark1</fullName>
    </submittedName>
</protein>
<keyword evidence="5 7" id="KW-0067">ATP-binding</keyword>
<dbReference type="InterPro" id="IPR001849">
    <property type="entry name" value="PH_domain"/>
</dbReference>
<dbReference type="SUPFAM" id="SSF50729">
    <property type="entry name" value="PH domain-like"/>
    <property type="match status" value="1"/>
</dbReference>
<dbReference type="SUPFAM" id="SSF56112">
    <property type="entry name" value="Protein kinase-like (PK-like)"/>
    <property type="match status" value="1"/>
</dbReference>
<evidence type="ECO:0000313" key="13">
    <source>
        <dbReference type="EMBL" id="KUF86620.1"/>
    </source>
</evidence>
<dbReference type="SMART" id="SM00220">
    <property type="entry name" value="S_TKc"/>
    <property type="match status" value="1"/>
</dbReference>
<dbReference type="PROSITE" id="PS00108">
    <property type="entry name" value="PROTEIN_KINASE_ST"/>
    <property type="match status" value="1"/>
</dbReference>